<dbReference type="SUPFAM" id="SSF48371">
    <property type="entry name" value="ARM repeat"/>
    <property type="match status" value="1"/>
</dbReference>
<evidence type="ECO:0000256" key="2">
    <source>
        <dbReference type="SAM" id="SignalP"/>
    </source>
</evidence>
<keyword evidence="2" id="KW-0732">Signal</keyword>
<feature type="compositionally biased region" description="Polar residues" evidence="1">
    <location>
        <begin position="275"/>
        <end position="288"/>
    </location>
</feature>
<dbReference type="OrthoDB" id="5572749at2759"/>
<dbReference type="InParanoid" id="A0A1E7EQX7"/>
<dbReference type="Gene3D" id="1.25.10.10">
    <property type="entry name" value="Leucine-rich Repeat Variant"/>
    <property type="match status" value="1"/>
</dbReference>
<dbReference type="InterPro" id="IPR036498">
    <property type="entry name" value="Nfu/NifU_N_sf"/>
</dbReference>
<reference evidence="4 5" key="1">
    <citation type="submission" date="2016-09" db="EMBL/GenBank/DDBJ databases">
        <title>Extensive genetic diversity and differential bi-allelic expression allows diatom success in the polar Southern Ocean.</title>
        <authorList>
            <consortium name="DOE Joint Genome Institute"/>
            <person name="Mock T."/>
            <person name="Otillar R.P."/>
            <person name="Strauss J."/>
            <person name="Dupont C."/>
            <person name="Frickenhaus S."/>
            <person name="Maumus F."/>
            <person name="Mcmullan M."/>
            <person name="Sanges R."/>
            <person name="Schmutz J."/>
            <person name="Toseland A."/>
            <person name="Valas R."/>
            <person name="Veluchamy A."/>
            <person name="Ward B.J."/>
            <person name="Allen A."/>
            <person name="Barry K."/>
            <person name="Falciatore A."/>
            <person name="Ferrante M."/>
            <person name="Fortunato A.E."/>
            <person name="Gloeckner G."/>
            <person name="Gruber A."/>
            <person name="Hipkin R."/>
            <person name="Janech M."/>
            <person name="Kroth P."/>
            <person name="Leese F."/>
            <person name="Lindquist E."/>
            <person name="Lyon B.R."/>
            <person name="Martin J."/>
            <person name="Mayer C."/>
            <person name="Parker M."/>
            <person name="Quesneville H."/>
            <person name="Raymond J."/>
            <person name="Uhlig C."/>
            <person name="Valentin K.U."/>
            <person name="Worden A.Z."/>
            <person name="Armbrust E.V."/>
            <person name="Bowler C."/>
            <person name="Green B."/>
            <person name="Moulton V."/>
            <person name="Van Oosterhout C."/>
            <person name="Grigoriev I."/>
        </authorList>
    </citation>
    <scope>NUCLEOTIDE SEQUENCE [LARGE SCALE GENOMIC DNA]</scope>
    <source>
        <strain evidence="4 5">CCMP1102</strain>
    </source>
</reference>
<feature type="region of interest" description="Disordered" evidence="1">
    <location>
        <begin position="263"/>
        <end position="288"/>
    </location>
</feature>
<organism evidence="4 5">
    <name type="scientific">Fragilariopsis cylindrus CCMP1102</name>
    <dbReference type="NCBI Taxonomy" id="635003"/>
    <lineage>
        <taxon>Eukaryota</taxon>
        <taxon>Sar</taxon>
        <taxon>Stramenopiles</taxon>
        <taxon>Ochrophyta</taxon>
        <taxon>Bacillariophyta</taxon>
        <taxon>Bacillariophyceae</taxon>
        <taxon>Bacillariophycidae</taxon>
        <taxon>Bacillariales</taxon>
        <taxon>Bacillariaceae</taxon>
        <taxon>Fragilariopsis</taxon>
    </lineage>
</organism>
<dbReference type="EMBL" id="KV784380">
    <property type="protein sequence ID" value="OEU08420.1"/>
    <property type="molecule type" value="Genomic_DNA"/>
</dbReference>
<dbReference type="KEGG" id="fcy:FRACYDRAFT_264537"/>
<dbReference type="SUPFAM" id="SSF110836">
    <property type="entry name" value="Hypothetical protein SAV1430"/>
    <property type="match status" value="1"/>
</dbReference>
<accession>A0A1E7EQX7</accession>
<keyword evidence="5" id="KW-1185">Reference proteome</keyword>
<feature type="signal peptide" evidence="2">
    <location>
        <begin position="1"/>
        <end position="21"/>
    </location>
</feature>
<dbReference type="InterPro" id="IPR014824">
    <property type="entry name" value="Nfu/NifU_N"/>
</dbReference>
<evidence type="ECO:0000256" key="1">
    <source>
        <dbReference type="SAM" id="MobiDB-lite"/>
    </source>
</evidence>
<evidence type="ECO:0000259" key="3">
    <source>
        <dbReference type="SMART" id="SM00932"/>
    </source>
</evidence>
<dbReference type="Gene3D" id="3.30.1370.70">
    <property type="entry name" value="Scaffold protein Nfu/NifU, N-terminal domain"/>
    <property type="match status" value="1"/>
</dbReference>
<dbReference type="SMART" id="SM00932">
    <property type="entry name" value="Nfu_N"/>
    <property type="match status" value="1"/>
</dbReference>
<feature type="domain" description="Scaffold protein Nfu/NifU N-terminal" evidence="3">
    <location>
        <begin position="70"/>
        <end position="159"/>
    </location>
</feature>
<evidence type="ECO:0000313" key="5">
    <source>
        <dbReference type="Proteomes" id="UP000095751"/>
    </source>
</evidence>
<dbReference type="Pfam" id="PF08712">
    <property type="entry name" value="Nfu_N"/>
    <property type="match status" value="1"/>
</dbReference>
<sequence length="576" mass="62460">MMVLLLTLYFLLQVTLTSSWALPNASYRYGHGLLGPSTCSSRVTRGCRIAMAAGDSSGSSNSSSSSSIILGIESTPNPSSFLIKLSRPLPGLTSLAGSLRGNTYSATAASAAPDEICSILQIDGIDSVYTMATILTVNKKASAKWESVLPLVLESLLEGDDGDSAQQVQELLLPGLLQASSSSSNLNQNDQTTTMGQVRMRIQLSNKIPIQIEGTGSLGTVQRLKLVPKFQEYMEELQQDDTIDFFAGRKWMDRGIRYYLPEDDGNDKGDDSHETFGNGSNSIDSFTYSSSTEEEKELLGLQFILQTEAKEVDDAYPPQRLARIVSESRLDGKGRSKDVHPTKKVTPLSVEVESCSPQSPFDLTLEDVDRYCNLADGDYGNGDINQDSTHLEALNVLVEFVSSSNQGLLAARRNAIAYLGGTAAAGPGIDNTQTDSTANVMNDRVFHAVSLAFQNEKNPMMRRTAGDAFSDLGDQRAVPYAVTALEGDRSKLVQWRAARILGELADSTEIAGFLKQQTFDGSGKYAFEVAFEIKDALRKVQARLRQNDNSNDGNKKVAPAPKGPIWKQIQERGASS</sequence>
<dbReference type="AlphaFoldDB" id="A0A1E7EQX7"/>
<protein>
    <recommendedName>
        <fullName evidence="3">Scaffold protein Nfu/NifU N-terminal domain-containing protein</fullName>
    </recommendedName>
</protein>
<dbReference type="InterPro" id="IPR016024">
    <property type="entry name" value="ARM-type_fold"/>
</dbReference>
<proteinExistence type="predicted"/>
<dbReference type="InterPro" id="IPR011989">
    <property type="entry name" value="ARM-like"/>
</dbReference>
<dbReference type="Proteomes" id="UP000095751">
    <property type="component" value="Unassembled WGS sequence"/>
</dbReference>
<name>A0A1E7EQX7_9STRA</name>
<feature type="region of interest" description="Disordered" evidence="1">
    <location>
        <begin position="544"/>
        <end position="576"/>
    </location>
</feature>
<evidence type="ECO:0000313" key="4">
    <source>
        <dbReference type="EMBL" id="OEU08420.1"/>
    </source>
</evidence>
<gene>
    <name evidence="4" type="ORF">FRACYDRAFT_264537</name>
</gene>
<feature type="chain" id="PRO_5009192139" description="Scaffold protein Nfu/NifU N-terminal domain-containing protein" evidence="2">
    <location>
        <begin position="22"/>
        <end position="576"/>
    </location>
</feature>